<proteinExistence type="predicted"/>
<protein>
    <submittedName>
        <fullName evidence="2">ATPase</fullName>
    </submittedName>
</protein>
<dbReference type="InterPro" id="IPR038727">
    <property type="entry name" value="NadR/Ttd14_AAA_dom"/>
</dbReference>
<organism evidence="2 3">
    <name type="scientific">Gelidibacter gilvus</name>
    <dbReference type="NCBI Taxonomy" id="59602"/>
    <lineage>
        <taxon>Bacteria</taxon>
        <taxon>Pseudomonadati</taxon>
        <taxon>Bacteroidota</taxon>
        <taxon>Flavobacteriia</taxon>
        <taxon>Flavobacteriales</taxon>
        <taxon>Flavobacteriaceae</taxon>
        <taxon>Gelidibacter</taxon>
    </lineage>
</organism>
<evidence type="ECO:0000313" key="2">
    <source>
        <dbReference type="EMBL" id="RXJ50239.1"/>
    </source>
</evidence>
<dbReference type="RefSeq" id="WP_129017209.1">
    <property type="nucleotide sequence ID" value="NZ_SDDZ01000004.1"/>
</dbReference>
<evidence type="ECO:0000313" key="3">
    <source>
        <dbReference type="Proteomes" id="UP000289792"/>
    </source>
</evidence>
<gene>
    <name evidence="2" type="ORF">ESZ48_09685</name>
</gene>
<name>A0A4Q0XHJ0_9FLAO</name>
<keyword evidence="3" id="KW-1185">Reference proteome</keyword>
<reference evidence="2 3" key="1">
    <citation type="submission" date="2019-01" db="EMBL/GenBank/DDBJ databases">
        <title>Genome sequence of the Antarctic species Gelidibacter gilvus ACAM 158(T).</title>
        <authorList>
            <person name="Bowman J.P."/>
        </authorList>
    </citation>
    <scope>NUCLEOTIDE SEQUENCE [LARGE SCALE GENOMIC DNA]</scope>
    <source>
        <strain evidence="2 3">IC158</strain>
    </source>
</reference>
<dbReference type="EMBL" id="SDDZ01000004">
    <property type="protein sequence ID" value="RXJ50239.1"/>
    <property type="molecule type" value="Genomic_DNA"/>
</dbReference>
<comment type="caution">
    <text evidence="2">The sequence shown here is derived from an EMBL/GenBank/DDBJ whole genome shotgun (WGS) entry which is preliminary data.</text>
</comment>
<dbReference type="Gene3D" id="3.40.50.300">
    <property type="entry name" value="P-loop containing nucleotide triphosphate hydrolases"/>
    <property type="match status" value="1"/>
</dbReference>
<accession>A0A4Q0XHJ0</accession>
<dbReference type="OrthoDB" id="5638848at2"/>
<dbReference type="InterPro" id="IPR027417">
    <property type="entry name" value="P-loop_NTPase"/>
</dbReference>
<dbReference type="AlphaFoldDB" id="A0A4Q0XHJ0"/>
<dbReference type="Pfam" id="PF13521">
    <property type="entry name" value="AAA_28"/>
    <property type="match status" value="1"/>
</dbReference>
<evidence type="ECO:0000259" key="1">
    <source>
        <dbReference type="Pfam" id="PF13521"/>
    </source>
</evidence>
<feature type="domain" description="NadR/Ttd14 AAA" evidence="1">
    <location>
        <begin position="5"/>
        <end position="169"/>
    </location>
</feature>
<sequence length="179" mass="20753">MNTKKIVITGGPGTGKSSIINELKKRGHICFEEISRQVTLEARENGIEQLFLTQPLLFSKLLLEGRIKQFTEANTYENTTIFLDRGLPDVLAYMDFYGSDYPESFVQVCQNSCYDTIFIVTPWPDIFQSDNVRYETFEQSEQIHEQLMITYKKFGYHLIPIPFDTVEKRADFIIDSLNL</sequence>
<dbReference type="SUPFAM" id="SSF52540">
    <property type="entry name" value="P-loop containing nucleoside triphosphate hydrolases"/>
    <property type="match status" value="1"/>
</dbReference>
<dbReference type="Proteomes" id="UP000289792">
    <property type="component" value="Unassembled WGS sequence"/>
</dbReference>